<feature type="binding site" evidence="8">
    <location>
        <position position="94"/>
    </location>
    <ligand>
        <name>ATP</name>
        <dbReference type="ChEBI" id="CHEBI:30616"/>
    </ligand>
</feature>
<dbReference type="AlphaFoldDB" id="A0A437Q8U6"/>
<dbReference type="PANTHER" id="PTHR32057:SF14">
    <property type="entry name" value="PROTEIN ADENYLYLTRANSFERASE SELO, MITOCHONDRIAL"/>
    <property type="match status" value="1"/>
</dbReference>
<feature type="binding site" evidence="8">
    <location>
        <position position="266"/>
    </location>
    <ligand>
        <name>Mg(2+)</name>
        <dbReference type="ChEBI" id="CHEBI:18420"/>
    </ligand>
</feature>
<gene>
    <name evidence="8" type="primary">ydiU</name>
    <name evidence="8" type="synonym">selO</name>
    <name evidence="9" type="ORF">EOE65_07850</name>
</gene>
<feature type="active site" description="Proton acceptor" evidence="8">
    <location>
        <position position="256"/>
    </location>
</feature>
<sequence length="492" mass="55829">MNSQSSIFADLNLRQTYRDLPENFYQDIAPQPLKEAHLISFNPSVADWLGLDACRVNPSDLARYFGGDGILPDSQPLAMKYAGHQFGVYNPQLGDGRGMLLGELVNRDGQRIDLHLKGAGKTAYSRFGDGRAVLRSSIREYLVSEAMYALGIPTTRALSLVGSEEFVMRNGMEPCAAVLRVTECHIRFGHFEHLYYTRQHDALRELADYCIARYYPQFQNEEDPYLALFIEIRNRSAKLVAQWQAYGFVHGVLNTDNMSILGETFDYGPFTFLDEYDPTFVSNKNDHEGRYAFENQPDIVLWNLSCLAQALLPLSEKDALVSALNEYRDIYFAAYYGLMRKRLGLLLEKEGDADLINQLILMAQAQKADLTRFLRDLCDIAVESPATIESCMQHFASRDAIEEWLTRYLARVALEAASQPIRRQQMRSVNPAYLLRNYMLEEAIREAHQGDYRPVNTLLGIIRKPFETQAGAERFGEAPPDWAASICLTCSS</sequence>
<accession>A0A437Q8U6</accession>
<evidence type="ECO:0000256" key="8">
    <source>
        <dbReference type="HAMAP-Rule" id="MF_00692"/>
    </source>
</evidence>
<keyword evidence="7 8" id="KW-0460">Magnesium</keyword>
<dbReference type="GO" id="GO:0005524">
    <property type="term" value="F:ATP binding"/>
    <property type="evidence" value="ECO:0007669"/>
    <property type="project" value="UniProtKB-UniRule"/>
</dbReference>
<dbReference type="NCBIfam" id="NF000658">
    <property type="entry name" value="PRK00029.1"/>
    <property type="match status" value="1"/>
</dbReference>
<evidence type="ECO:0000256" key="2">
    <source>
        <dbReference type="ARBA" id="ARBA00022679"/>
    </source>
</evidence>
<comment type="cofactor">
    <cofactor evidence="8">
        <name>Mg(2+)</name>
        <dbReference type="ChEBI" id="CHEBI:18420"/>
    </cofactor>
    <cofactor evidence="8">
        <name>Mn(2+)</name>
        <dbReference type="ChEBI" id="CHEBI:29035"/>
    </cofactor>
</comment>
<comment type="catalytic activity">
    <reaction evidence="8">
        <text>L-tyrosyl-[protein] + ATP = O-(5'-adenylyl)-L-tyrosyl-[protein] + diphosphate</text>
        <dbReference type="Rhea" id="RHEA:54288"/>
        <dbReference type="Rhea" id="RHEA-COMP:10136"/>
        <dbReference type="Rhea" id="RHEA-COMP:13846"/>
        <dbReference type="ChEBI" id="CHEBI:30616"/>
        <dbReference type="ChEBI" id="CHEBI:33019"/>
        <dbReference type="ChEBI" id="CHEBI:46858"/>
        <dbReference type="ChEBI" id="CHEBI:83624"/>
        <dbReference type="EC" id="2.7.7.108"/>
    </reaction>
</comment>
<feature type="binding site" evidence="8">
    <location>
        <position position="129"/>
    </location>
    <ligand>
        <name>ATP</name>
        <dbReference type="ChEBI" id="CHEBI:30616"/>
    </ligand>
</feature>
<proteinExistence type="inferred from homology"/>
<feature type="binding site" evidence="8">
    <location>
        <position position="97"/>
    </location>
    <ligand>
        <name>ATP</name>
        <dbReference type="ChEBI" id="CHEBI:30616"/>
    </ligand>
</feature>
<feature type="binding site" evidence="8">
    <location>
        <position position="187"/>
    </location>
    <ligand>
        <name>ATP</name>
        <dbReference type="ChEBI" id="CHEBI:30616"/>
    </ligand>
</feature>
<evidence type="ECO:0000313" key="9">
    <source>
        <dbReference type="EMBL" id="RVU30920.1"/>
    </source>
</evidence>
<feature type="binding site" evidence="8">
    <location>
        <position position="257"/>
    </location>
    <ligand>
        <name>Mg(2+)</name>
        <dbReference type="ChEBI" id="CHEBI:18420"/>
    </ligand>
</feature>
<dbReference type="GO" id="GO:0030145">
    <property type="term" value="F:manganese ion binding"/>
    <property type="evidence" value="ECO:0007669"/>
    <property type="project" value="UniProtKB-UniRule"/>
</dbReference>
<feature type="binding site" evidence="8">
    <location>
        <position position="266"/>
    </location>
    <ligand>
        <name>ATP</name>
        <dbReference type="ChEBI" id="CHEBI:30616"/>
    </ligand>
</feature>
<dbReference type="Proteomes" id="UP000282818">
    <property type="component" value="Unassembled WGS sequence"/>
</dbReference>
<evidence type="ECO:0000256" key="6">
    <source>
        <dbReference type="ARBA" id="ARBA00022840"/>
    </source>
</evidence>
<comment type="catalytic activity">
    <reaction evidence="8">
        <text>L-seryl-[protein] + ATP = 3-O-(5'-adenylyl)-L-seryl-[protein] + diphosphate</text>
        <dbReference type="Rhea" id="RHEA:58120"/>
        <dbReference type="Rhea" id="RHEA-COMP:9863"/>
        <dbReference type="Rhea" id="RHEA-COMP:15073"/>
        <dbReference type="ChEBI" id="CHEBI:29999"/>
        <dbReference type="ChEBI" id="CHEBI:30616"/>
        <dbReference type="ChEBI" id="CHEBI:33019"/>
        <dbReference type="ChEBI" id="CHEBI:142516"/>
        <dbReference type="EC" id="2.7.7.108"/>
    </reaction>
</comment>
<dbReference type="InterPro" id="IPR003846">
    <property type="entry name" value="SelO"/>
</dbReference>
<dbReference type="PANTHER" id="PTHR32057">
    <property type="entry name" value="PROTEIN ADENYLYLTRANSFERASE SELO, MITOCHONDRIAL"/>
    <property type="match status" value="1"/>
</dbReference>
<dbReference type="EC" id="2.7.7.-" evidence="8"/>
<keyword evidence="10" id="KW-1185">Reference proteome</keyword>
<dbReference type="GO" id="GO:0070733">
    <property type="term" value="F:AMPylase activity"/>
    <property type="evidence" value="ECO:0007669"/>
    <property type="project" value="UniProtKB-EC"/>
</dbReference>
<feature type="binding site" evidence="8">
    <location>
        <position position="180"/>
    </location>
    <ligand>
        <name>ATP</name>
        <dbReference type="ChEBI" id="CHEBI:30616"/>
    </ligand>
</feature>
<keyword evidence="4 8" id="KW-0479">Metal-binding</keyword>
<evidence type="ECO:0000256" key="5">
    <source>
        <dbReference type="ARBA" id="ARBA00022741"/>
    </source>
</evidence>
<comment type="similarity">
    <text evidence="1 8">Belongs to the SELO family.</text>
</comment>
<keyword evidence="5 8" id="KW-0547">Nucleotide-binding</keyword>
<evidence type="ECO:0000313" key="10">
    <source>
        <dbReference type="Proteomes" id="UP000282818"/>
    </source>
</evidence>
<dbReference type="EC" id="2.7.7.108" evidence="8"/>
<comment type="function">
    <text evidence="8">Nucleotidyltransferase involved in the post-translational modification of proteins. It can catalyze the addition of adenosine monophosphate (AMP) or uridine monophosphate (UMP) to a protein, resulting in modifications known as AMPylation and UMPylation.</text>
</comment>
<comment type="catalytic activity">
    <reaction evidence="8">
        <text>L-tyrosyl-[protein] + UTP = O-(5'-uridylyl)-L-tyrosyl-[protein] + diphosphate</text>
        <dbReference type="Rhea" id="RHEA:83887"/>
        <dbReference type="Rhea" id="RHEA-COMP:10136"/>
        <dbReference type="Rhea" id="RHEA-COMP:20238"/>
        <dbReference type="ChEBI" id="CHEBI:33019"/>
        <dbReference type="ChEBI" id="CHEBI:46398"/>
        <dbReference type="ChEBI" id="CHEBI:46858"/>
        <dbReference type="ChEBI" id="CHEBI:90602"/>
    </reaction>
</comment>
<keyword evidence="2 8" id="KW-0808">Transferase</keyword>
<keyword evidence="3 8" id="KW-0548">Nucleotidyltransferase</keyword>
<protein>
    <recommendedName>
        <fullName evidence="8">Protein nucleotidyltransferase YdiU</fullName>
        <ecNumber evidence="8">2.7.7.-</ecNumber>
    </recommendedName>
    <alternativeName>
        <fullName evidence="8">Protein adenylyltransferase YdiU</fullName>
        <ecNumber evidence="8">2.7.7.108</ecNumber>
    </alternativeName>
    <alternativeName>
        <fullName evidence="8">Protein uridylyltransferase YdiU</fullName>
        <ecNumber evidence="8">2.7.7.-</ecNumber>
    </alternativeName>
</protein>
<comment type="caution">
    <text evidence="9">The sequence shown here is derived from an EMBL/GenBank/DDBJ whole genome shotgun (WGS) entry which is preliminary data.</text>
</comment>
<dbReference type="EMBL" id="SACQ01000003">
    <property type="protein sequence ID" value="RVU30920.1"/>
    <property type="molecule type" value="Genomic_DNA"/>
</dbReference>
<reference evidence="9 10" key="1">
    <citation type="submission" date="2019-01" db="EMBL/GenBank/DDBJ databases">
        <authorList>
            <person name="Chen W.-M."/>
        </authorList>
    </citation>
    <scope>NUCLEOTIDE SEQUENCE [LARGE SCALE GENOMIC DNA]</scope>
    <source>
        <strain evidence="9 10">HPM-16</strain>
    </source>
</reference>
<feature type="binding site" evidence="8">
    <location>
        <position position="96"/>
    </location>
    <ligand>
        <name>ATP</name>
        <dbReference type="ChEBI" id="CHEBI:30616"/>
    </ligand>
</feature>
<comment type="catalytic activity">
    <reaction evidence="8">
        <text>L-histidyl-[protein] + UTP = N(tele)-(5'-uridylyl)-L-histidyl-[protein] + diphosphate</text>
        <dbReference type="Rhea" id="RHEA:83891"/>
        <dbReference type="Rhea" id="RHEA-COMP:9745"/>
        <dbReference type="Rhea" id="RHEA-COMP:20239"/>
        <dbReference type="ChEBI" id="CHEBI:29979"/>
        <dbReference type="ChEBI" id="CHEBI:33019"/>
        <dbReference type="ChEBI" id="CHEBI:46398"/>
        <dbReference type="ChEBI" id="CHEBI:233474"/>
    </reaction>
</comment>
<dbReference type="HAMAP" id="MF_00692">
    <property type="entry name" value="SelO"/>
    <property type="match status" value="1"/>
</dbReference>
<evidence type="ECO:0000256" key="4">
    <source>
        <dbReference type="ARBA" id="ARBA00022723"/>
    </source>
</evidence>
<dbReference type="GO" id="GO:0000287">
    <property type="term" value="F:magnesium ion binding"/>
    <property type="evidence" value="ECO:0007669"/>
    <property type="project" value="UniProtKB-UniRule"/>
</dbReference>
<evidence type="ECO:0000256" key="7">
    <source>
        <dbReference type="ARBA" id="ARBA00022842"/>
    </source>
</evidence>
<comment type="catalytic activity">
    <reaction evidence="8">
        <text>L-threonyl-[protein] + ATP = 3-O-(5'-adenylyl)-L-threonyl-[protein] + diphosphate</text>
        <dbReference type="Rhea" id="RHEA:54292"/>
        <dbReference type="Rhea" id="RHEA-COMP:11060"/>
        <dbReference type="Rhea" id="RHEA-COMP:13847"/>
        <dbReference type="ChEBI" id="CHEBI:30013"/>
        <dbReference type="ChEBI" id="CHEBI:30616"/>
        <dbReference type="ChEBI" id="CHEBI:33019"/>
        <dbReference type="ChEBI" id="CHEBI:138113"/>
        <dbReference type="EC" id="2.7.7.108"/>
    </reaction>
</comment>
<organism evidence="9 10">
    <name type="scientific">Neptunomonas marina</name>
    <dbReference type="NCBI Taxonomy" id="1815562"/>
    <lineage>
        <taxon>Bacteria</taxon>
        <taxon>Pseudomonadati</taxon>
        <taxon>Pseudomonadota</taxon>
        <taxon>Gammaproteobacteria</taxon>
        <taxon>Oceanospirillales</taxon>
        <taxon>Oceanospirillaceae</taxon>
        <taxon>Neptunomonas</taxon>
    </lineage>
</organism>
<evidence type="ECO:0000256" key="3">
    <source>
        <dbReference type="ARBA" id="ARBA00022695"/>
    </source>
</evidence>
<keyword evidence="8" id="KW-0464">Manganese</keyword>
<dbReference type="Pfam" id="PF02696">
    <property type="entry name" value="SelO"/>
    <property type="match status" value="1"/>
</dbReference>
<feature type="binding site" evidence="8">
    <location>
        <position position="130"/>
    </location>
    <ligand>
        <name>ATP</name>
        <dbReference type="ChEBI" id="CHEBI:30616"/>
    </ligand>
</feature>
<comment type="catalytic activity">
    <reaction evidence="8">
        <text>L-seryl-[protein] + UTP = O-(5'-uridylyl)-L-seryl-[protein] + diphosphate</text>
        <dbReference type="Rhea" id="RHEA:64604"/>
        <dbReference type="Rhea" id="RHEA-COMP:9863"/>
        <dbReference type="Rhea" id="RHEA-COMP:16635"/>
        <dbReference type="ChEBI" id="CHEBI:29999"/>
        <dbReference type="ChEBI" id="CHEBI:33019"/>
        <dbReference type="ChEBI" id="CHEBI:46398"/>
        <dbReference type="ChEBI" id="CHEBI:156051"/>
    </reaction>
</comment>
<keyword evidence="6 8" id="KW-0067">ATP-binding</keyword>
<evidence type="ECO:0000256" key="1">
    <source>
        <dbReference type="ARBA" id="ARBA00009747"/>
    </source>
</evidence>
<dbReference type="RefSeq" id="WP_127693765.1">
    <property type="nucleotide sequence ID" value="NZ_SACQ01000003.1"/>
</dbReference>
<feature type="binding site" evidence="8">
    <location>
        <position position="117"/>
    </location>
    <ligand>
        <name>ATP</name>
        <dbReference type="ChEBI" id="CHEBI:30616"/>
    </ligand>
</feature>
<name>A0A437Q8U6_9GAMM</name>